<gene>
    <name evidence="2" type="ORF">B0H41_005197</name>
</gene>
<sequence>MKKIINAIVRILICIAVIILIPVILLAIPIKHVEMQIDTTEREKQELIKDEITQIYVHSHPEAPGWIVYGKDGVMFNGGNKVDHIFIVGNFPNKINYDLINTNTFVLNGKYIGKKKRKGVIAGCFYVESWGVLGKLKRESGCGDSFSKSSLTIYDQISADPILVYDVGEFEDVDDYETSK</sequence>
<protein>
    <submittedName>
        <fullName evidence="2">Uncharacterized protein</fullName>
    </submittedName>
</protein>
<evidence type="ECO:0000313" key="2">
    <source>
        <dbReference type="EMBL" id="NRT91518.1"/>
    </source>
</evidence>
<dbReference type="RefSeq" id="WP_173712003.1">
    <property type="nucleotide sequence ID" value="NZ_CP107022.1"/>
</dbReference>
<comment type="caution">
    <text evidence="2">The sequence shown here is derived from an EMBL/GenBank/DDBJ whole genome shotgun (WGS) entry which is preliminary data.</text>
</comment>
<evidence type="ECO:0000256" key="1">
    <source>
        <dbReference type="SAM" id="Phobius"/>
    </source>
</evidence>
<keyword evidence="1" id="KW-1133">Transmembrane helix</keyword>
<organism evidence="2 3">
    <name type="scientific">Clostridium beijerinckii</name>
    <name type="common">Clostridium MP</name>
    <dbReference type="NCBI Taxonomy" id="1520"/>
    <lineage>
        <taxon>Bacteria</taxon>
        <taxon>Bacillati</taxon>
        <taxon>Bacillota</taxon>
        <taxon>Clostridia</taxon>
        <taxon>Eubacteriales</taxon>
        <taxon>Clostridiaceae</taxon>
        <taxon>Clostridium</taxon>
    </lineage>
</organism>
<keyword evidence="1" id="KW-0472">Membrane</keyword>
<dbReference type="Proteomes" id="UP001193748">
    <property type="component" value="Unassembled WGS sequence"/>
</dbReference>
<reference evidence="2" key="1">
    <citation type="submission" date="2020-05" db="EMBL/GenBank/DDBJ databases">
        <authorList>
            <person name="Brown S."/>
            <person name="Huntemann M."/>
            <person name="Clum A."/>
            <person name="Spunde A."/>
            <person name="Palaniappan K."/>
            <person name="Ritter S."/>
            <person name="Mikhailova N."/>
            <person name="Chen I.-M."/>
            <person name="Stamatis D."/>
            <person name="Reddy T."/>
            <person name="O'Malley R."/>
            <person name="Daum C."/>
            <person name="Shapiro N."/>
            <person name="Ivanova N."/>
            <person name="Kyrpides N."/>
            <person name="Woyke T."/>
        </authorList>
    </citation>
    <scope>NUCLEOTIDE SEQUENCE</scope>
    <source>
        <strain evidence="2">DJ080</strain>
    </source>
</reference>
<dbReference type="AlphaFoldDB" id="A0AAX0BAE7"/>
<proteinExistence type="predicted"/>
<keyword evidence="1" id="KW-0812">Transmembrane</keyword>
<evidence type="ECO:0000313" key="3">
    <source>
        <dbReference type="Proteomes" id="UP001193748"/>
    </source>
</evidence>
<name>A0AAX0BAE7_CLOBE</name>
<feature type="transmembrane region" description="Helical" evidence="1">
    <location>
        <begin position="7"/>
        <end position="28"/>
    </location>
</feature>
<accession>A0AAX0BAE7</accession>
<reference evidence="2" key="2">
    <citation type="journal article" date="2022" name="Nat. Biotechnol.">
        <title>Carbon-negative production of acetone and isopropanol by gas fermentation at industrial pilot scale.</title>
        <authorList>
            <person name="Liew F.E."/>
            <person name="Nogle R."/>
            <person name="Abdalla T."/>
            <person name="Rasor B.J."/>
            <person name="Canter C."/>
            <person name="Jensen R.O."/>
            <person name="Wang L."/>
            <person name="Strutz J."/>
            <person name="Chirania P."/>
            <person name="De Tissera S."/>
            <person name="Mueller A.P."/>
            <person name="Ruan Z."/>
            <person name="Gao A."/>
            <person name="Tran L."/>
            <person name="Engle N.L."/>
            <person name="Bromley J.C."/>
            <person name="Daniell J."/>
            <person name="Conrado R."/>
            <person name="Tschaplinski T.J."/>
            <person name="Giannone R.J."/>
            <person name="Hettich R.L."/>
            <person name="Karim A.S."/>
            <person name="Simpson S.D."/>
            <person name="Brown S.D."/>
            <person name="Leang C."/>
            <person name="Jewett M.C."/>
            <person name="Kopke M."/>
        </authorList>
    </citation>
    <scope>NUCLEOTIDE SEQUENCE</scope>
    <source>
        <strain evidence="2">DJ080</strain>
    </source>
</reference>
<dbReference type="EMBL" id="JABSWW010000001">
    <property type="protein sequence ID" value="NRT91518.1"/>
    <property type="molecule type" value="Genomic_DNA"/>
</dbReference>